<dbReference type="AlphaFoldDB" id="A0A385FUY3"/>
<sequence>MLTDQERLLASEVKQLERQLVALAKTMPRRTQTIALPLLADTGLILPGALLAVAWWCEGEGEGWPLARWHFIRPLLSQDPPLIYQPMKSRFNPLLNVFQTR</sequence>
<accession>A0A385FUY3</accession>
<proteinExistence type="predicted"/>
<evidence type="ECO:0000313" key="2">
    <source>
        <dbReference type="EMBL" id="AXV45540.1"/>
    </source>
</evidence>
<keyword evidence="1" id="KW-0472">Membrane</keyword>
<keyword evidence="1" id="KW-0812">Transmembrane</keyword>
<feature type="transmembrane region" description="Helical" evidence="1">
    <location>
        <begin position="34"/>
        <end position="56"/>
    </location>
</feature>
<organism evidence="2">
    <name type="scientific">uncultured organism</name>
    <dbReference type="NCBI Taxonomy" id="155900"/>
    <lineage>
        <taxon>unclassified sequences</taxon>
        <taxon>environmental samples</taxon>
    </lineage>
</organism>
<dbReference type="EMBL" id="MH687385">
    <property type="protein sequence ID" value="AXV45540.1"/>
    <property type="molecule type" value="Genomic_DNA"/>
</dbReference>
<gene>
    <name evidence="2" type="ORF">TRI12_00012</name>
</gene>
<keyword evidence="1" id="KW-1133">Transmembrane helix</keyword>
<evidence type="ECO:0000256" key="1">
    <source>
        <dbReference type="SAM" id="Phobius"/>
    </source>
</evidence>
<name>A0A385FUY3_9ZZZZ</name>
<protein>
    <submittedName>
        <fullName evidence="2">Uncharacterized protein</fullName>
    </submittedName>
</protein>
<reference evidence="2" key="1">
    <citation type="submission" date="2018-07" db="EMBL/GenBank/DDBJ databases">
        <title>Functional screening for triclosan resistance in a wastewater metagenome and isolates of Escherichia coli and Enterococcus spp. from a large Canadian healthcare region.</title>
        <authorList>
            <person name="Cameron A."/>
            <person name="Barbieri R."/>
            <person name="Read R.R."/>
            <person name="Church D.L."/>
            <person name="Adator E.H."/>
            <person name="McAllister T.A."/>
        </authorList>
    </citation>
    <scope>NUCLEOTIDE SEQUENCE</scope>
</reference>